<dbReference type="EMBL" id="SHKM01000001">
    <property type="protein sequence ID" value="RZT89254.1"/>
    <property type="molecule type" value="Genomic_DNA"/>
</dbReference>
<name>A0ABY0IPS7_9RHOO</name>
<proteinExistence type="predicted"/>
<comment type="caution">
    <text evidence="1">The sequence shown here is derived from an EMBL/GenBank/DDBJ whole genome shotgun (WGS) entry which is preliminary data.</text>
</comment>
<evidence type="ECO:0000313" key="2">
    <source>
        <dbReference type="Proteomes" id="UP000292136"/>
    </source>
</evidence>
<reference evidence="1 2" key="1">
    <citation type="submission" date="2019-02" db="EMBL/GenBank/DDBJ databases">
        <title>Genomic Encyclopedia of Type Strains, Phase IV (KMG-IV): sequencing the most valuable type-strain genomes for metagenomic binning, comparative biology and taxonomic classification.</title>
        <authorList>
            <person name="Goeker M."/>
        </authorList>
    </citation>
    <scope>NUCLEOTIDE SEQUENCE [LARGE SCALE GENOMIC DNA]</scope>
    <source>
        <strain evidence="1 2">DSM 21223</strain>
    </source>
</reference>
<protein>
    <submittedName>
        <fullName evidence="1">Uncharacterized protein</fullName>
    </submittedName>
</protein>
<accession>A0ABY0IPS7</accession>
<evidence type="ECO:0000313" key="1">
    <source>
        <dbReference type="EMBL" id="RZT89254.1"/>
    </source>
</evidence>
<dbReference type="Proteomes" id="UP000292136">
    <property type="component" value="Unassembled WGS sequence"/>
</dbReference>
<sequence length="140" mass="15009">MPVTSARLTGLDDQGSPLVIKIDQVLAYRDRIHHARCRVAANQTLDALKDIGVSARVFGKLTQPGKKLPYPSPIELCIVEPAAADGELASTVGQTIRDVAGPLGVRVLWLEQLTPKMRLHILEHGRSSLGAGNDSPCNSP</sequence>
<keyword evidence="2" id="KW-1185">Reference proteome</keyword>
<organism evidence="1 2">
    <name type="scientific">Azospira oryzae</name>
    <dbReference type="NCBI Taxonomy" id="146939"/>
    <lineage>
        <taxon>Bacteria</taxon>
        <taxon>Pseudomonadati</taxon>
        <taxon>Pseudomonadota</taxon>
        <taxon>Betaproteobacteria</taxon>
        <taxon>Rhodocyclales</taxon>
        <taxon>Rhodocyclaceae</taxon>
        <taxon>Azospira</taxon>
    </lineage>
</organism>
<dbReference type="RefSeq" id="WP_130458073.1">
    <property type="nucleotide sequence ID" value="NZ_SHKM01000001.1"/>
</dbReference>
<gene>
    <name evidence="1" type="ORF">EV678_0034</name>
</gene>